<keyword evidence="1" id="KW-0812">Transmembrane</keyword>
<keyword evidence="1" id="KW-0472">Membrane</keyword>
<dbReference type="Proteomes" id="UP001489004">
    <property type="component" value="Unassembled WGS sequence"/>
</dbReference>
<comment type="caution">
    <text evidence="2">The sequence shown here is derived from an EMBL/GenBank/DDBJ whole genome shotgun (WGS) entry which is preliminary data.</text>
</comment>
<feature type="transmembrane region" description="Helical" evidence="1">
    <location>
        <begin position="82"/>
        <end position="104"/>
    </location>
</feature>
<keyword evidence="1" id="KW-1133">Transmembrane helix</keyword>
<dbReference type="EMBL" id="JALJOR010000001">
    <property type="protein sequence ID" value="KAK9830066.1"/>
    <property type="molecule type" value="Genomic_DNA"/>
</dbReference>
<gene>
    <name evidence="2" type="ORF">WJX72_009556</name>
</gene>
<accession>A0AAW1R8U5</accession>
<dbReference type="PANTHER" id="PTHR34543:SF1">
    <property type="entry name" value="PROTEIN ABA DEFICIENT 4, CHLOROPLASTIC"/>
    <property type="match status" value="1"/>
</dbReference>
<sequence length="151" mass="16703">MQTCASLHPKTVFTAATLTVMPLYALMIGLGRTQLTRRIVESPLVFVGLGALYIVCWAQWAHAGLVPLLQHAVQSAQPWPQMVTIAALFQNAHLTALAWIHLLLLDLYQAREVYLDGLRRNVVTAHSLVFCFMFGPSGVLCHAITKKFAGY</sequence>
<feature type="transmembrane region" description="Helical" evidence="1">
    <location>
        <begin position="125"/>
        <end position="145"/>
    </location>
</feature>
<protein>
    <submittedName>
        <fullName evidence="2">Uncharacterized protein</fullName>
    </submittedName>
</protein>
<evidence type="ECO:0000313" key="3">
    <source>
        <dbReference type="Proteomes" id="UP001489004"/>
    </source>
</evidence>
<reference evidence="2 3" key="1">
    <citation type="journal article" date="2024" name="Nat. Commun.">
        <title>Phylogenomics reveals the evolutionary origins of lichenization in chlorophyte algae.</title>
        <authorList>
            <person name="Puginier C."/>
            <person name="Libourel C."/>
            <person name="Otte J."/>
            <person name="Skaloud P."/>
            <person name="Haon M."/>
            <person name="Grisel S."/>
            <person name="Petersen M."/>
            <person name="Berrin J.G."/>
            <person name="Delaux P.M."/>
            <person name="Dal Grande F."/>
            <person name="Keller J."/>
        </authorList>
    </citation>
    <scope>NUCLEOTIDE SEQUENCE [LARGE SCALE GENOMIC DNA]</scope>
    <source>
        <strain evidence="2 3">SAG 2043</strain>
    </source>
</reference>
<evidence type="ECO:0000313" key="2">
    <source>
        <dbReference type="EMBL" id="KAK9830066.1"/>
    </source>
</evidence>
<dbReference type="Pfam" id="PF14108">
    <property type="entry name" value="ABA4-like"/>
    <property type="match status" value="1"/>
</dbReference>
<keyword evidence="3" id="KW-1185">Reference proteome</keyword>
<proteinExistence type="predicted"/>
<dbReference type="InterPro" id="IPR025461">
    <property type="entry name" value="ABA4-like"/>
</dbReference>
<feature type="transmembrane region" description="Helical" evidence="1">
    <location>
        <begin position="12"/>
        <end position="31"/>
    </location>
</feature>
<name>A0AAW1R8U5_9CHLO</name>
<evidence type="ECO:0000256" key="1">
    <source>
        <dbReference type="SAM" id="Phobius"/>
    </source>
</evidence>
<dbReference type="AlphaFoldDB" id="A0AAW1R8U5"/>
<organism evidence="2 3">
    <name type="scientific">[Myrmecia] bisecta</name>
    <dbReference type="NCBI Taxonomy" id="41462"/>
    <lineage>
        <taxon>Eukaryota</taxon>
        <taxon>Viridiplantae</taxon>
        <taxon>Chlorophyta</taxon>
        <taxon>core chlorophytes</taxon>
        <taxon>Trebouxiophyceae</taxon>
        <taxon>Trebouxiales</taxon>
        <taxon>Trebouxiaceae</taxon>
        <taxon>Myrmecia</taxon>
    </lineage>
</organism>
<feature type="transmembrane region" description="Helical" evidence="1">
    <location>
        <begin position="43"/>
        <end position="62"/>
    </location>
</feature>
<dbReference type="PANTHER" id="PTHR34543">
    <property type="entry name" value="PROTEIN ABA DEFICIENT 4, CHLOROPLASTIC"/>
    <property type="match status" value="1"/>
</dbReference>